<proteinExistence type="predicted"/>
<gene>
    <name evidence="2" type="ORF">MNBD_DELTA03-1850</name>
</gene>
<dbReference type="InterPro" id="IPR002052">
    <property type="entry name" value="DNA_methylase_N6_adenine_CS"/>
</dbReference>
<name>A0A3B0VGB9_9ZZZZ</name>
<dbReference type="EMBL" id="UOEX01000459">
    <property type="protein sequence ID" value="VAW42585.1"/>
    <property type="molecule type" value="Genomic_DNA"/>
</dbReference>
<feature type="domain" description="Methyltransferase small" evidence="1">
    <location>
        <begin position="38"/>
        <end position="131"/>
    </location>
</feature>
<dbReference type="Gene3D" id="3.40.50.150">
    <property type="entry name" value="Vaccinia Virus protein VP39"/>
    <property type="match status" value="1"/>
</dbReference>
<dbReference type="Pfam" id="PF05175">
    <property type="entry name" value="MTS"/>
    <property type="match status" value="1"/>
</dbReference>
<sequence>MSKDLAVEDSAISADTLFNGRLICRQPRRGYRFSVDAVLLANFARPQAGSMVLDLGAGCGVISLIMAWRSPDIAITALELQPSLFELCRSNIERNRLVSRIRSIQGDLRRPGSLLKAASFDLVVCNPPYYKVGSGRINPASEQAAARHEITADINQCVQAAAWALRSHGRAAFIFPAQRGAALLAALHSHRLEAKRLQVVYSFPGADGRLLMVEAVKGGGEELRILPPFYIYRAADNRQYSPEMTAFFA</sequence>
<reference evidence="2" key="1">
    <citation type="submission" date="2018-06" db="EMBL/GenBank/DDBJ databases">
        <authorList>
            <person name="Zhirakovskaya E."/>
        </authorList>
    </citation>
    <scope>NUCLEOTIDE SEQUENCE</scope>
</reference>
<dbReference type="PROSITE" id="PS00092">
    <property type="entry name" value="N6_MTASE"/>
    <property type="match status" value="1"/>
</dbReference>
<dbReference type="InterPro" id="IPR050210">
    <property type="entry name" value="tRNA_Adenine-N(6)_MTase"/>
</dbReference>
<dbReference type="AlphaFoldDB" id="A0A3B0VGB9"/>
<dbReference type="EC" id="2.1.1.223" evidence="2"/>
<evidence type="ECO:0000313" key="2">
    <source>
        <dbReference type="EMBL" id="VAW42585.1"/>
    </source>
</evidence>
<dbReference type="CDD" id="cd02440">
    <property type="entry name" value="AdoMet_MTases"/>
    <property type="match status" value="1"/>
</dbReference>
<keyword evidence="2" id="KW-0489">Methyltransferase</keyword>
<dbReference type="PANTHER" id="PTHR47739:SF1">
    <property type="entry name" value="TRNA1(VAL) (ADENINE(37)-N6)-METHYLTRANSFERASE"/>
    <property type="match status" value="1"/>
</dbReference>
<dbReference type="InterPro" id="IPR007848">
    <property type="entry name" value="Small_mtfrase_dom"/>
</dbReference>
<dbReference type="GO" id="GO:0003676">
    <property type="term" value="F:nucleic acid binding"/>
    <property type="evidence" value="ECO:0007669"/>
    <property type="project" value="InterPro"/>
</dbReference>
<dbReference type="GO" id="GO:0008757">
    <property type="term" value="F:S-adenosylmethionine-dependent methyltransferase activity"/>
    <property type="evidence" value="ECO:0007669"/>
    <property type="project" value="UniProtKB-ARBA"/>
</dbReference>
<protein>
    <submittedName>
        <fullName evidence="2">tRNA (Adenine37-N(6))-methyltransferase TrmN6</fullName>
        <ecNumber evidence="2">2.1.1.223</ecNumber>
    </submittedName>
</protein>
<keyword evidence="2" id="KW-0808">Transferase</keyword>
<dbReference type="PANTHER" id="PTHR47739">
    <property type="entry name" value="TRNA1(VAL) (ADENINE(37)-N6)-METHYLTRANSFERASE"/>
    <property type="match status" value="1"/>
</dbReference>
<dbReference type="GO" id="GO:0032259">
    <property type="term" value="P:methylation"/>
    <property type="evidence" value="ECO:0007669"/>
    <property type="project" value="UniProtKB-KW"/>
</dbReference>
<accession>A0A3B0VGB9</accession>
<evidence type="ECO:0000259" key="1">
    <source>
        <dbReference type="Pfam" id="PF05175"/>
    </source>
</evidence>
<dbReference type="InterPro" id="IPR029063">
    <property type="entry name" value="SAM-dependent_MTases_sf"/>
</dbReference>
<organism evidence="2">
    <name type="scientific">hydrothermal vent metagenome</name>
    <dbReference type="NCBI Taxonomy" id="652676"/>
    <lineage>
        <taxon>unclassified sequences</taxon>
        <taxon>metagenomes</taxon>
        <taxon>ecological metagenomes</taxon>
    </lineage>
</organism>
<dbReference type="SUPFAM" id="SSF53335">
    <property type="entry name" value="S-adenosyl-L-methionine-dependent methyltransferases"/>
    <property type="match status" value="1"/>
</dbReference>